<dbReference type="AlphaFoldDB" id="A0A9D8PP45"/>
<protein>
    <submittedName>
        <fullName evidence="1">Uncharacterized protein</fullName>
    </submittedName>
</protein>
<proteinExistence type="predicted"/>
<reference evidence="1" key="1">
    <citation type="journal article" date="2021" name="Environ. Microbiol.">
        <title>Genomic characterization of three novel Desulfobacterota classes expand the metabolic and phylogenetic diversity of the phylum.</title>
        <authorList>
            <person name="Murphy C.L."/>
            <person name="Biggerstaff J."/>
            <person name="Eichhorn A."/>
            <person name="Ewing E."/>
            <person name="Shahan R."/>
            <person name="Soriano D."/>
            <person name="Stewart S."/>
            <person name="VanMol K."/>
            <person name="Walker R."/>
            <person name="Walters P."/>
            <person name="Elshahed M.S."/>
            <person name="Youssef N.H."/>
        </authorList>
    </citation>
    <scope>NUCLEOTIDE SEQUENCE</scope>
    <source>
        <strain evidence="1">Zod_Metabat.24</strain>
    </source>
</reference>
<name>A0A9D8PP45_9DELT</name>
<evidence type="ECO:0000313" key="1">
    <source>
        <dbReference type="EMBL" id="MBN1572807.1"/>
    </source>
</evidence>
<organism evidence="1 2">
    <name type="scientific">Candidatus Zymogenus saltonus</name>
    <dbReference type="NCBI Taxonomy" id="2844893"/>
    <lineage>
        <taxon>Bacteria</taxon>
        <taxon>Deltaproteobacteria</taxon>
        <taxon>Candidatus Zymogenia</taxon>
        <taxon>Candidatus Zymogeniales</taxon>
        <taxon>Candidatus Zymogenaceae</taxon>
        <taxon>Candidatus Zymogenus</taxon>
    </lineage>
</organism>
<dbReference type="Proteomes" id="UP000809273">
    <property type="component" value="Unassembled WGS sequence"/>
</dbReference>
<sequence>MAISLQESQAINEMVGTLCSFLPGTPHPYASFDISFEGIAQKLGLSKYWMGGSKSPAINRLLQATLETRRDIFCRLILEIVQVGMTYRSNKGDPITREEIVQLNDQIERLSFKIPELWNSNFLDSLPRSEEQEESAVEEINQEVLLKLKNDLLRITELEAQPRGYAFEEFLNELFKAYNLDPQSSFRLVGEQIDGSFKLVMTLILLKRSGKTSKSGKVNY</sequence>
<dbReference type="EMBL" id="JAFGIX010000030">
    <property type="protein sequence ID" value="MBN1572807.1"/>
    <property type="molecule type" value="Genomic_DNA"/>
</dbReference>
<comment type="caution">
    <text evidence="1">The sequence shown here is derived from an EMBL/GenBank/DDBJ whole genome shotgun (WGS) entry which is preliminary data.</text>
</comment>
<gene>
    <name evidence="1" type="ORF">JW984_06375</name>
</gene>
<reference evidence="1" key="2">
    <citation type="submission" date="2021-01" db="EMBL/GenBank/DDBJ databases">
        <authorList>
            <person name="Hahn C.R."/>
            <person name="Youssef N.H."/>
            <person name="Elshahed M."/>
        </authorList>
    </citation>
    <scope>NUCLEOTIDE SEQUENCE</scope>
    <source>
        <strain evidence="1">Zod_Metabat.24</strain>
    </source>
</reference>
<evidence type="ECO:0000313" key="2">
    <source>
        <dbReference type="Proteomes" id="UP000809273"/>
    </source>
</evidence>
<accession>A0A9D8PP45</accession>